<dbReference type="PANTHER" id="PTHR33165">
    <property type="entry name" value="F-BOX DOMAIN CONTAINING PROTEIN-LIKE-RELATED"/>
    <property type="match status" value="1"/>
</dbReference>
<accession>A0A368RG66</accession>
<dbReference type="AlphaFoldDB" id="A0A368RG66"/>
<dbReference type="Pfam" id="PF03478">
    <property type="entry name" value="Beta-prop_KIB1-4"/>
    <property type="match status" value="1"/>
</dbReference>
<feature type="domain" description="KIB1-4 beta-propeller" evidence="2">
    <location>
        <begin position="222"/>
        <end position="302"/>
    </location>
</feature>
<evidence type="ECO:0000256" key="1">
    <source>
        <dbReference type="SAM" id="MobiDB-lite"/>
    </source>
</evidence>
<feature type="compositionally biased region" description="Basic and acidic residues" evidence="1">
    <location>
        <begin position="438"/>
        <end position="458"/>
    </location>
</feature>
<dbReference type="EMBL" id="CM003532">
    <property type="protein sequence ID" value="RCV29122.1"/>
    <property type="molecule type" value="Genomic_DNA"/>
</dbReference>
<evidence type="ECO:0000313" key="3">
    <source>
        <dbReference type="EMBL" id="RCV29122.1"/>
    </source>
</evidence>
<feature type="region of interest" description="Disordered" evidence="1">
    <location>
        <begin position="438"/>
        <end position="475"/>
    </location>
</feature>
<evidence type="ECO:0000259" key="2">
    <source>
        <dbReference type="Pfam" id="PF03478"/>
    </source>
</evidence>
<sequence length="554" mass="60917">MEAQGWSSLPADLVNRVADCLLATNDLDCYVDLRAVCHGWRSSTADPKTSHDDERFHPTRWIALDNLSSESDTCLFVNASTGRFLRMRLPLLRDYHFVTSTTGGFLVLAEREPPHAARVLNPFTGTLTRFKAPMPDELYMAADVVGSSPSLVVVKSMSDEFKFFHAHPESEQFHVEQRPVSRSVELAPSLQSGRDTQAESDASEVALGPIASSFLVLRCLAVKLAAGEMLRVYRSPLQGVQLFRMSSRLAERKMERVYSIGGCALIVGERCITIHADSFPSINANSVYYMKEEDDDGSWYMYDLAQDKEERIVESSICIYPASILQLLVEYTMRSPCYQPALDQLHQFFGEMMGFSPTEEKILQIADSLLASSEDTGTELCTDGAVAGRTWAAHTGARAGQWPRERAAEAYHGGGRWLCTGLEAVLREQRCMLRASDDVEPAARGRGQETAHRTRDVEEPATATGRGPGGGAHARVMPASHERAAAVAATRDWEAAREHARASRHRRAREARGVAAKTAATTGLSVELHAAPASMAPLREETAPKEMALRSISS</sequence>
<reference evidence="3" key="2">
    <citation type="submission" date="2015-07" db="EMBL/GenBank/DDBJ databases">
        <authorList>
            <person name="Noorani M."/>
        </authorList>
    </citation>
    <scope>NUCLEOTIDE SEQUENCE</scope>
    <source>
        <strain evidence="3">Yugu1</strain>
    </source>
</reference>
<name>A0A368RG66_SETIT</name>
<dbReference type="InterPro" id="IPR005174">
    <property type="entry name" value="KIB1-4_b-propeller"/>
</dbReference>
<protein>
    <recommendedName>
        <fullName evidence="2">KIB1-4 beta-propeller domain-containing protein</fullName>
    </recommendedName>
</protein>
<gene>
    <name evidence="3" type="ORF">SETIT_5G458500v2</name>
</gene>
<dbReference type="OrthoDB" id="600273at2759"/>
<proteinExistence type="predicted"/>
<reference evidence="3" key="1">
    <citation type="journal article" date="2012" name="Nat. Biotechnol.">
        <title>Reference genome sequence of the model plant Setaria.</title>
        <authorList>
            <person name="Bennetzen J.L."/>
            <person name="Schmutz J."/>
            <person name="Wang H."/>
            <person name="Percifield R."/>
            <person name="Hawkins J."/>
            <person name="Pontaroli A.C."/>
            <person name="Estep M."/>
            <person name="Feng L."/>
            <person name="Vaughn J.N."/>
            <person name="Grimwood J."/>
            <person name="Jenkins J."/>
            <person name="Barry K."/>
            <person name="Lindquist E."/>
            <person name="Hellsten U."/>
            <person name="Deshpande S."/>
            <person name="Wang X."/>
            <person name="Wu X."/>
            <person name="Mitros T."/>
            <person name="Triplett J."/>
            <person name="Yang X."/>
            <person name="Ye C.Y."/>
            <person name="Mauro-Herrera M."/>
            <person name="Wang L."/>
            <person name="Li P."/>
            <person name="Sharma M."/>
            <person name="Sharma R."/>
            <person name="Ronald P.C."/>
            <person name="Panaud O."/>
            <person name="Kellogg E.A."/>
            <person name="Brutnell T.P."/>
            <person name="Doust A.N."/>
            <person name="Tuskan G.A."/>
            <person name="Rokhsar D."/>
            <person name="Devos K.M."/>
        </authorList>
    </citation>
    <scope>NUCLEOTIDE SEQUENCE [LARGE SCALE GENOMIC DNA]</scope>
    <source>
        <strain evidence="3">Yugu1</strain>
    </source>
</reference>
<organism evidence="3">
    <name type="scientific">Setaria italica</name>
    <name type="common">Foxtail millet</name>
    <name type="synonym">Panicum italicum</name>
    <dbReference type="NCBI Taxonomy" id="4555"/>
    <lineage>
        <taxon>Eukaryota</taxon>
        <taxon>Viridiplantae</taxon>
        <taxon>Streptophyta</taxon>
        <taxon>Embryophyta</taxon>
        <taxon>Tracheophyta</taxon>
        <taxon>Spermatophyta</taxon>
        <taxon>Magnoliopsida</taxon>
        <taxon>Liliopsida</taxon>
        <taxon>Poales</taxon>
        <taxon>Poaceae</taxon>
        <taxon>PACMAD clade</taxon>
        <taxon>Panicoideae</taxon>
        <taxon>Panicodae</taxon>
        <taxon>Paniceae</taxon>
        <taxon>Cenchrinae</taxon>
        <taxon>Setaria</taxon>
    </lineage>
</organism>
<dbReference type="PANTHER" id="PTHR33165:SF94">
    <property type="entry name" value="DUF295 DOMAIN-CONTAINING PROTEIN"/>
    <property type="match status" value="1"/>
</dbReference>